<evidence type="ECO:0000256" key="2">
    <source>
        <dbReference type="ARBA" id="ARBA00022741"/>
    </source>
</evidence>
<dbReference type="Proteomes" id="UP001595904">
    <property type="component" value="Unassembled WGS sequence"/>
</dbReference>
<evidence type="ECO:0000256" key="6">
    <source>
        <dbReference type="SAM" id="MobiDB-lite"/>
    </source>
</evidence>
<dbReference type="EMBL" id="JBHSDU010000015">
    <property type="protein sequence ID" value="MFC4313325.1"/>
    <property type="molecule type" value="Genomic_DNA"/>
</dbReference>
<dbReference type="InterPro" id="IPR025669">
    <property type="entry name" value="AAA_dom"/>
</dbReference>
<keyword evidence="3" id="KW-0418">Kinase</keyword>
<evidence type="ECO:0000256" key="5">
    <source>
        <dbReference type="ARBA" id="ARBA00023137"/>
    </source>
</evidence>
<dbReference type="Pfam" id="PF13614">
    <property type="entry name" value="AAA_31"/>
    <property type="match status" value="1"/>
</dbReference>
<comment type="caution">
    <text evidence="8">The sequence shown here is derived from an EMBL/GenBank/DDBJ whole genome shotgun (WGS) entry which is preliminary data.</text>
</comment>
<proteinExistence type="predicted"/>
<evidence type="ECO:0000313" key="8">
    <source>
        <dbReference type="EMBL" id="MFC4313325.1"/>
    </source>
</evidence>
<evidence type="ECO:0000256" key="4">
    <source>
        <dbReference type="ARBA" id="ARBA00022840"/>
    </source>
</evidence>
<gene>
    <name evidence="8" type="ORF">ACFPN2_29870</name>
</gene>
<evidence type="ECO:0000256" key="3">
    <source>
        <dbReference type="ARBA" id="ARBA00022777"/>
    </source>
</evidence>
<protein>
    <submittedName>
        <fullName evidence="8">AAA family ATPase</fullName>
    </submittedName>
</protein>
<dbReference type="InterPro" id="IPR050445">
    <property type="entry name" value="Bact_polysacc_biosynth/exp"/>
</dbReference>
<sequence length="330" mass="35469">MSLVERALKKIQESRSQVPPAHASSQASMNTVPMQAARPAPASQPTVTHAAPIVTAVPTPEPARPTRVIHIDRDALRQAELLPPLSQERQLAGEYRQIKRPLIANALGRGVPKIPSGHRIMIASAMPGDGKTFTSINLALSFALEKDLSVVLVDADVAKAHLSRTFGVHNELGLMDLLRDEHLDVESLILPTDVPGLSILPAGKAIETANELLASSRMEQIANQITVRYPNRVVLFDSPPLLITTEAMTLSAVVGQIVMVVRAGVTPQTAVLDAIELLGEGKSVGLVLNQTDEQVRPGYYYQYYGHKDGDRSGDTVEGDDGALRRSVADG</sequence>
<feature type="compositionally biased region" description="Polar residues" evidence="6">
    <location>
        <begin position="23"/>
        <end position="33"/>
    </location>
</feature>
<keyword evidence="9" id="KW-1185">Reference proteome</keyword>
<dbReference type="InterPro" id="IPR005702">
    <property type="entry name" value="Wzc-like_C"/>
</dbReference>
<feature type="region of interest" description="Disordered" evidence="6">
    <location>
        <begin position="310"/>
        <end position="330"/>
    </location>
</feature>
<accession>A0ABV8T1M3</accession>
<dbReference type="RefSeq" id="WP_380603539.1">
    <property type="nucleotide sequence ID" value="NZ_JBHSDU010000015.1"/>
</dbReference>
<evidence type="ECO:0000256" key="1">
    <source>
        <dbReference type="ARBA" id="ARBA00022679"/>
    </source>
</evidence>
<evidence type="ECO:0000313" key="9">
    <source>
        <dbReference type="Proteomes" id="UP001595904"/>
    </source>
</evidence>
<keyword evidence="4" id="KW-0067">ATP-binding</keyword>
<dbReference type="InterPro" id="IPR027417">
    <property type="entry name" value="P-loop_NTPase"/>
</dbReference>
<feature type="compositionally biased region" description="Basic and acidic residues" evidence="6">
    <location>
        <begin position="321"/>
        <end position="330"/>
    </location>
</feature>
<dbReference type="Gene3D" id="3.40.50.300">
    <property type="entry name" value="P-loop containing nucleotide triphosphate hydrolases"/>
    <property type="match status" value="1"/>
</dbReference>
<keyword evidence="1" id="KW-0808">Transferase</keyword>
<organism evidence="8 9">
    <name type="scientific">Steroidobacter flavus</name>
    <dbReference type="NCBI Taxonomy" id="1842136"/>
    <lineage>
        <taxon>Bacteria</taxon>
        <taxon>Pseudomonadati</taxon>
        <taxon>Pseudomonadota</taxon>
        <taxon>Gammaproteobacteria</taxon>
        <taxon>Steroidobacterales</taxon>
        <taxon>Steroidobacteraceae</taxon>
        <taxon>Steroidobacter</taxon>
    </lineage>
</organism>
<feature type="domain" description="AAA" evidence="7">
    <location>
        <begin position="120"/>
        <end position="252"/>
    </location>
</feature>
<evidence type="ECO:0000259" key="7">
    <source>
        <dbReference type="Pfam" id="PF13614"/>
    </source>
</evidence>
<keyword evidence="2" id="KW-0547">Nucleotide-binding</keyword>
<dbReference type="SUPFAM" id="SSF52540">
    <property type="entry name" value="P-loop containing nucleoside triphosphate hydrolases"/>
    <property type="match status" value="1"/>
</dbReference>
<feature type="region of interest" description="Disordered" evidence="6">
    <location>
        <begin position="11"/>
        <end position="47"/>
    </location>
</feature>
<dbReference type="CDD" id="cd05387">
    <property type="entry name" value="BY-kinase"/>
    <property type="match status" value="1"/>
</dbReference>
<dbReference type="PANTHER" id="PTHR32309:SF31">
    <property type="entry name" value="CAPSULAR EXOPOLYSACCHARIDE FAMILY"/>
    <property type="match status" value="1"/>
</dbReference>
<keyword evidence="5" id="KW-0829">Tyrosine-protein kinase</keyword>
<dbReference type="PANTHER" id="PTHR32309">
    <property type="entry name" value="TYROSINE-PROTEIN KINASE"/>
    <property type="match status" value="1"/>
</dbReference>
<name>A0ABV8T1M3_9GAMM</name>
<reference evidence="9" key="1">
    <citation type="journal article" date="2019" name="Int. J. Syst. Evol. Microbiol.">
        <title>The Global Catalogue of Microorganisms (GCM) 10K type strain sequencing project: providing services to taxonomists for standard genome sequencing and annotation.</title>
        <authorList>
            <consortium name="The Broad Institute Genomics Platform"/>
            <consortium name="The Broad Institute Genome Sequencing Center for Infectious Disease"/>
            <person name="Wu L."/>
            <person name="Ma J."/>
        </authorList>
    </citation>
    <scope>NUCLEOTIDE SEQUENCE [LARGE SCALE GENOMIC DNA]</scope>
    <source>
        <strain evidence="9">CGMCC 1.10759</strain>
    </source>
</reference>